<dbReference type="RefSeq" id="WP_322441172.1">
    <property type="nucleotide sequence ID" value="NZ_JAXOTQ010000020.1"/>
</dbReference>
<dbReference type="Proteomes" id="UP001290101">
    <property type="component" value="Unassembled WGS sequence"/>
</dbReference>
<evidence type="ECO:0008006" key="4">
    <source>
        <dbReference type="Google" id="ProtNLM"/>
    </source>
</evidence>
<keyword evidence="1" id="KW-1133">Transmembrane helix</keyword>
<protein>
    <recommendedName>
        <fullName evidence="4">MFS transporter</fullName>
    </recommendedName>
</protein>
<keyword evidence="1" id="KW-0472">Membrane</keyword>
<dbReference type="EMBL" id="JAXOTQ010000020">
    <property type="protein sequence ID" value="MDZ5491147.1"/>
    <property type="molecule type" value="Genomic_DNA"/>
</dbReference>
<feature type="transmembrane region" description="Helical" evidence="1">
    <location>
        <begin position="20"/>
        <end position="43"/>
    </location>
</feature>
<reference evidence="2 3" key="1">
    <citation type="submission" date="2023-12" db="EMBL/GenBank/DDBJ databases">
        <title>Micromonospora sp. nov., isolated from Atacama Desert.</title>
        <authorList>
            <person name="Carro L."/>
            <person name="Golinska P."/>
            <person name="Klenk H.-P."/>
            <person name="Goodfellow M."/>
        </authorList>
    </citation>
    <scope>NUCLEOTIDE SEQUENCE [LARGE SCALE GENOMIC DNA]</scope>
    <source>
        <strain evidence="2 3">4G53</strain>
    </source>
</reference>
<keyword evidence="3" id="KW-1185">Reference proteome</keyword>
<comment type="caution">
    <text evidence="2">The sequence shown here is derived from an EMBL/GenBank/DDBJ whole genome shotgun (WGS) entry which is preliminary data.</text>
</comment>
<evidence type="ECO:0000256" key="1">
    <source>
        <dbReference type="SAM" id="Phobius"/>
    </source>
</evidence>
<accession>A0ABU5JFB6</accession>
<organism evidence="2 3">
    <name type="scientific">Micromonospora sicca</name>
    <dbReference type="NCBI Taxonomy" id="2202420"/>
    <lineage>
        <taxon>Bacteria</taxon>
        <taxon>Bacillati</taxon>
        <taxon>Actinomycetota</taxon>
        <taxon>Actinomycetes</taxon>
        <taxon>Micromonosporales</taxon>
        <taxon>Micromonosporaceae</taxon>
        <taxon>Micromonospora</taxon>
    </lineage>
</organism>
<proteinExistence type="predicted"/>
<evidence type="ECO:0000313" key="3">
    <source>
        <dbReference type="Proteomes" id="UP001290101"/>
    </source>
</evidence>
<sequence length="44" mass="4384">MTGEPAWPLTPAANALTRLLGGILVLAAPFALGFLADHVGLAVG</sequence>
<name>A0ABU5JFB6_9ACTN</name>
<gene>
    <name evidence="2" type="ORF">U2F25_17040</name>
</gene>
<evidence type="ECO:0000313" key="2">
    <source>
        <dbReference type="EMBL" id="MDZ5491147.1"/>
    </source>
</evidence>
<keyword evidence="1" id="KW-0812">Transmembrane</keyword>